<feature type="non-terminal residue" evidence="2">
    <location>
        <position position="1"/>
    </location>
</feature>
<dbReference type="Gene3D" id="3.40.605.10">
    <property type="entry name" value="Aldehyde Dehydrogenase, Chain A, domain 1"/>
    <property type="match status" value="1"/>
</dbReference>
<dbReference type="PANTHER" id="PTHR11699">
    <property type="entry name" value="ALDEHYDE DEHYDROGENASE-RELATED"/>
    <property type="match status" value="1"/>
</dbReference>
<dbReference type="Pfam" id="PF00171">
    <property type="entry name" value="Aldedh"/>
    <property type="match status" value="1"/>
</dbReference>
<dbReference type="InterPro" id="IPR015590">
    <property type="entry name" value="Aldehyde_DH_dom"/>
</dbReference>
<organism evidence="2">
    <name type="scientific">marine metagenome</name>
    <dbReference type="NCBI Taxonomy" id="408172"/>
    <lineage>
        <taxon>unclassified sequences</taxon>
        <taxon>metagenomes</taxon>
        <taxon>ecological metagenomes</taxon>
    </lineage>
</organism>
<dbReference type="SUPFAM" id="SSF53720">
    <property type="entry name" value="ALDH-like"/>
    <property type="match status" value="1"/>
</dbReference>
<sequence length="120" mass="13379">VAKTYKLYIGGKFPRTESGRTFEIRSSSGELLANLCQASRKDLREAVVSARKAFSGWAGRSGYNRGQILYRIAEMLEGRADQLANEISSQGVTPAKARKEVETTVERFVHYAGWADKYAQ</sequence>
<gene>
    <name evidence="2" type="ORF">METZ01_LOCUS288679</name>
</gene>
<accession>A0A382LJ12</accession>
<evidence type="ECO:0000259" key="1">
    <source>
        <dbReference type="Pfam" id="PF00171"/>
    </source>
</evidence>
<dbReference type="AlphaFoldDB" id="A0A382LJ12"/>
<feature type="domain" description="Aldehyde dehydrogenase" evidence="1">
    <location>
        <begin position="24"/>
        <end position="118"/>
    </location>
</feature>
<reference evidence="2" key="1">
    <citation type="submission" date="2018-05" db="EMBL/GenBank/DDBJ databases">
        <authorList>
            <person name="Lanie J.A."/>
            <person name="Ng W.-L."/>
            <person name="Kazmierczak K.M."/>
            <person name="Andrzejewski T.M."/>
            <person name="Davidsen T.M."/>
            <person name="Wayne K.J."/>
            <person name="Tettelin H."/>
            <person name="Glass J.I."/>
            <person name="Rusch D."/>
            <person name="Podicherti R."/>
            <person name="Tsui H.-C.T."/>
            <person name="Winkler M.E."/>
        </authorList>
    </citation>
    <scope>NUCLEOTIDE SEQUENCE</scope>
</reference>
<dbReference type="InterPro" id="IPR016161">
    <property type="entry name" value="Ald_DH/histidinol_DH"/>
</dbReference>
<evidence type="ECO:0000313" key="2">
    <source>
        <dbReference type="EMBL" id="SVC35825.1"/>
    </source>
</evidence>
<proteinExistence type="predicted"/>
<feature type="non-terminal residue" evidence="2">
    <location>
        <position position="120"/>
    </location>
</feature>
<dbReference type="EMBL" id="UINC01086925">
    <property type="protein sequence ID" value="SVC35825.1"/>
    <property type="molecule type" value="Genomic_DNA"/>
</dbReference>
<dbReference type="GO" id="GO:0016491">
    <property type="term" value="F:oxidoreductase activity"/>
    <property type="evidence" value="ECO:0007669"/>
    <property type="project" value="InterPro"/>
</dbReference>
<protein>
    <recommendedName>
        <fullName evidence="1">Aldehyde dehydrogenase domain-containing protein</fullName>
    </recommendedName>
</protein>
<name>A0A382LJ12_9ZZZZ</name>
<dbReference type="InterPro" id="IPR016162">
    <property type="entry name" value="Ald_DH_N"/>
</dbReference>